<dbReference type="EMBL" id="AP018049">
    <property type="protein sequence ID" value="BBA29259.1"/>
    <property type="molecule type" value="Genomic_DNA"/>
</dbReference>
<organism evidence="1 2">
    <name type="scientific">Prevotella melaninogenica</name>
    <dbReference type="NCBI Taxonomy" id="28132"/>
    <lineage>
        <taxon>Bacteria</taxon>
        <taxon>Pseudomonadati</taxon>
        <taxon>Bacteroidota</taxon>
        <taxon>Bacteroidia</taxon>
        <taxon>Bacteroidales</taxon>
        <taxon>Prevotellaceae</taxon>
        <taxon>Prevotella</taxon>
    </lineage>
</organism>
<accession>A0A250KHU0</accession>
<gene>
    <name evidence="1" type="ORF">PMEL1_01189</name>
</gene>
<dbReference type="AlphaFoldDB" id="A0A250KHU0"/>
<proteinExistence type="predicted"/>
<dbReference type="Proteomes" id="UP000267517">
    <property type="component" value="Chromosome I"/>
</dbReference>
<sequence length="42" mass="4966">MPMSFRFYKQFIPIPIGICKLFSCNSKPKHTLLALKRRLIDL</sequence>
<reference evidence="1 2" key="1">
    <citation type="submission" date="2017-05" db="EMBL/GenBank/DDBJ databases">
        <title>whole genome sequence of Prevotella melaninogenica GAI 07411.</title>
        <authorList>
            <person name="Kondo Y."/>
            <person name="Hoshino T."/>
        </authorList>
    </citation>
    <scope>NUCLEOTIDE SEQUENCE [LARGE SCALE GENOMIC DNA]</scope>
    <source>
        <strain evidence="1 2">GAI 07411</strain>
    </source>
</reference>
<protein>
    <submittedName>
        <fullName evidence="1">Uncharacterized protein</fullName>
    </submittedName>
</protein>
<name>A0A250KHU0_9BACT</name>
<evidence type="ECO:0000313" key="1">
    <source>
        <dbReference type="EMBL" id="BBA29259.1"/>
    </source>
</evidence>
<evidence type="ECO:0000313" key="2">
    <source>
        <dbReference type="Proteomes" id="UP000267517"/>
    </source>
</evidence>